<evidence type="ECO:0008006" key="3">
    <source>
        <dbReference type="Google" id="ProtNLM"/>
    </source>
</evidence>
<dbReference type="Proteomes" id="UP000748756">
    <property type="component" value="Unassembled WGS sequence"/>
</dbReference>
<dbReference type="OrthoDB" id="2407853at2759"/>
<evidence type="ECO:0000313" key="2">
    <source>
        <dbReference type="Proteomes" id="UP000748756"/>
    </source>
</evidence>
<proteinExistence type="predicted"/>
<dbReference type="AlphaFoldDB" id="A0A9P5S506"/>
<dbReference type="SUPFAM" id="SSF52047">
    <property type="entry name" value="RNI-like"/>
    <property type="match status" value="1"/>
</dbReference>
<keyword evidence="2" id="KW-1185">Reference proteome</keyword>
<sequence>MSSAIRFFDIPELTHMVAAHLDNRDTLMLSRTIRRLHQLCEPLLYTDLCLDYDSREVNLFDSYEAAIALARNIQHVRHLKISVIDIAMLFNCLLVSLDATKDSTSDDPQDARPNWLPSPDPTLPCVVPIPLMTNLERLDAHLGNKSYYIDSCPYYLDSCEDPQSTLLQLSWIISLNPRLTDLKVVRPIISNANDLSALSTSLSGLLRLETLVLDGVVSREEVWGRIGRTIFDNCSSSSTRTLSCSMDQYSATSRLVQEHEWSDIEQQQEQDDLQAAATPIPLVQEALQDLTMWSIGEVTSDKELISTLQCCPNIERLSLRGIQGQISGSAIGRALGVHCPKLRKLAFSDFNFYGNTNTPVQIMTAVPQQRIEEFKWSNSFERLSGLTTNQMFRQHSEVLRKLVFESCFHVASDAIRTILTMCPVLEHFQMQINSFDHVLGGFIELSDATASPWVCTKLKVLDLAVAIPDMPDLETGQDPYYMRTPSVDLSVAEQESLAMYDQLYRHIGSLTSLTHLALRAVLVDRDHHLGVHYQDGNRSFPAMLSLKNEQTGRPGYLDLLRGLTQLQELRGSVNTSDKETKVTAGWEEVRWMVQHWPALKVAAFGGSYDRLSEPFRWLQRELDLELDTKLVFRW</sequence>
<dbReference type="EMBL" id="JAAAUQ010000085">
    <property type="protein sequence ID" value="KAF9155050.1"/>
    <property type="molecule type" value="Genomic_DNA"/>
</dbReference>
<accession>A0A9P5S506</accession>
<dbReference type="InterPro" id="IPR032675">
    <property type="entry name" value="LRR_dom_sf"/>
</dbReference>
<dbReference type="Gene3D" id="3.80.10.10">
    <property type="entry name" value="Ribonuclease Inhibitor"/>
    <property type="match status" value="2"/>
</dbReference>
<reference evidence="1" key="1">
    <citation type="journal article" date="2020" name="Fungal Divers.">
        <title>Resolving the Mortierellaceae phylogeny through synthesis of multi-gene phylogenetics and phylogenomics.</title>
        <authorList>
            <person name="Vandepol N."/>
            <person name="Liber J."/>
            <person name="Desiro A."/>
            <person name="Na H."/>
            <person name="Kennedy M."/>
            <person name="Barry K."/>
            <person name="Grigoriev I.V."/>
            <person name="Miller A.N."/>
            <person name="O'Donnell K."/>
            <person name="Stajich J.E."/>
            <person name="Bonito G."/>
        </authorList>
    </citation>
    <scope>NUCLEOTIDE SEQUENCE</scope>
    <source>
        <strain evidence="1">NRRL 6426</strain>
    </source>
</reference>
<gene>
    <name evidence="1" type="ORF">BG015_011188</name>
</gene>
<protein>
    <recommendedName>
        <fullName evidence="3">F-box domain-containing protein</fullName>
    </recommendedName>
</protein>
<evidence type="ECO:0000313" key="1">
    <source>
        <dbReference type="EMBL" id="KAF9155050.1"/>
    </source>
</evidence>
<comment type="caution">
    <text evidence="1">The sequence shown here is derived from an EMBL/GenBank/DDBJ whole genome shotgun (WGS) entry which is preliminary data.</text>
</comment>
<organism evidence="1 2">
    <name type="scientific">Linnemannia schmuckeri</name>
    <dbReference type="NCBI Taxonomy" id="64567"/>
    <lineage>
        <taxon>Eukaryota</taxon>
        <taxon>Fungi</taxon>
        <taxon>Fungi incertae sedis</taxon>
        <taxon>Mucoromycota</taxon>
        <taxon>Mortierellomycotina</taxon>
        <taxon>Mortierellomycetes</taxon>
        <taxon>Mortierellales</taxon>
        <taxon>Mortierellaceae</taxon>
        <taxon>Linnemannia</taxon>
    </lineage>
</organism>
<name>A0A9P5S506_9FUNG</name>